<evidence type="ECO:0000256" key="1">
    <source>
        <dbReference type="ARBA" id="ARBA00005417"/>
    </source>
</evidence>
<keyword evidence="7" id="KW-1185">Reference proteome</keyword>
<dbReference type="STRING" id="33036.HMPREF3200_00369"/>
<dbReference type="PATRIC" id="fig|33036.3.peg.370"/>
<dbReference type="Proteomes" id="UP000070383">
    <property type="component" value="Unassembled WGS sequence"/>
</dbReference>
<sequence>MPILELKNIKRIYKTKNITTEALKDINLEVNKGEFISIMGESGAGKTTLLNIIASLDRPTSGNIYLNGEDLTKLKDNELASFRRKKLGFVFQDFNLLDQFSNKDNIYLPLVLSDEKEDLMIKRLDDLKERLGIEKILDKYPYQISGGQKQRIAIARALITKPELLLADEPTGALDSSSSNMILDLFTRVNDLGQTVLMVTHSLNAASFAKRVLFIKDGVVFHELYKAEDESRQVFMERINKAQILLARGELL</sequence>
<dbReference type="InterPro" id="IPR017911">
    <property type="entry name" value="MacB-like_ATP-bd"/>
</dbReference>
<dbReference type="InterPro" id="IPR003439">
    <property type="entry name" value="ABC_transporter-like_ATP-bd"/>
</dbReference>
<evidence type="ECO:0000256" key="4">
    <source>
        <dbReference type="ARBA" id="ARBA00022840"/>
    </source>
</evidence>
<feature type="domain" description="ABC transporter" evidence="5">
    <location>
        <begin position="4"/>
        <end position="242"/>
    </location>
</feature>
<dbReference type="AlphaFoldDB" id="A0A133KHL5"/>
<proteinExistence type="inferred from homology"/>
<dbReference type="SUPFAM" id="SSF52540">
    <property type="entry name" value="P-loop containing nucleoside triphosphate hydrolases"/>
    <property type="match status" value="1"/>
</dbReference>
<dbReference type="CDD" id="cd03255">
    <property type="entry name" value="ABC_MJ0796_LolCDE_FtsE"/>
    <property type="match status" value="1"/>
</dbReference>
<dbReference type="GO" id="GO:0016887">
    <property type="term" value="F:ATP hydrolysis activity"/>
    <property type="evidence" value="ECO:0007669"/>
    <property type="project" value="InterPro"/>
</dbReference>
<evidence type="ECO:0000256" key="2">
    <source>
        <dbReference type="ARBA" id="ARBA00022448"/>
    </source>
</evidence>
<dbReference type="Gene3D" id="3.40.50.300">
    <property type="entry name" value="P-loop containing nucleotide triphosphate hydrolases"/>
    <property type="match status" value="1"/>
</dbReference>
<dbReference type="PANTHER" id="PTHR42798:SF7">
    <property type="entry name" value="ALPHA-D-RIBOSE 1-METHYLPHOSPHONATE 5-TRIPHOSPHATE SYNTHASE SUBUNIT PHNL"/>
    <property type="match status" value="1"/>
</dbReference>
<gene>
    <name evidence="6" type="ORF">HMPREF3200_00369</name>
</gene>
<dbReference type="PROSITE" id="PS00211">
    <property type="entry name" value="ABC_TRANSPORTER_1"/>
    <property type="match status" value="1"/>
</dbReference>
<dbReference type="PANTHER" id="PTHR42798">
    <property type="entry name" value="LIPOPROTEIN-RELEASING SYSTEM ATP-BINDING PROTEIN LOLD"/>
    <property type="match status" value="1"/>
</dbReference>
<dbReference type="InterPro" id="IPR027417">
    <property type="entry name" value="P-loop_NTPase"/>
</dbReference>
<dbReference type="GO" id="GO:0022857">
    <property type="term" value="F:transmembrane transporter activity"/>
    <property type="evidence" value="ECO:0007669"/>
    <property type="project" value="UniProtKB-ARBA"/>
</dbReference>
<dbReference type="OrthoDB" id="9802264at2"/>
<keyword evidence="2" id="KW-0813">Transport</keyword>
<comment type="similarity">
    <text evidence="1">Belongs to the ABC transporter superfamily.</text>
</comment>
<dbReference type="InterPro" id="IPR017871">
    <property type="entry name" value="ABC_transporter-like_CS"/>
</dbReference>
<evidence type="ECO:0000313" key="7">
    <source>
        <dbReference type="Proteomes" id="UP000070383"/>
    </source>
</evidence>
<protein>
    <submittedName>
        <fullName evidence="6">ABC transporter, ATP-binding protein</fullName>
    </submittedName>
</protein>
<comment type="caution">
    <text evidence="6">The sequence shown here is derived from an EMBL/GenBank/DDBJ whole genome shotgun (WGS) entry which is preliminary data.</text>
</comment>
<dbReference type="Pfam" id="PF00005">
    <property type="entry name" value="ABC_tran"/>
    <property type="match status" value="1"/>
</dbReference>
<dbReference type="GO" id="GO:0005524">
    <property type="term" value="F:ATP binding"/>
    <property type="evidence" value="ECO:0007669"/>
    <property type="project" value="UniProtKB-KW"/>
</dbReference>
<dbReference type="RefSeq" id="WP_004835812.1">
    <property type="nucleotide sequence ID" value="NZ_CAMPNK010000008.1"/>
</dbReference>
<dbReference type="FunFam" id="3.40.50.300:FF:000032">
    <property type="entry name" value="Export ABC transporter ATP-binding protein"/>
    <property type="match status" value="1"/>
</dbReference>
<evidence type="ECO:0000259" key="5">
    <source>
        <dbReference type="PROSITE" id="PS50893"/>
    </source>
</evidence>
<accession>A0A133KHL5</accession>
<dbReference type="EMBL" id="LRPM01000008">
    <property type="protein sequence ID" value="KWZ79028.1"/>
    <property type="molecule type" value="Genomic_DNA"/>
</dbReference>
<evidence type="ECO:0000256" key="3">
    <source>
        <dbReference type="ARBA" id="ARBA00022741"/>
    </source>
</evidence>
<dbReference type="PROSITE" id="PS50893">
    <property type="entry name" value="ABC_TRANSPORTER_2"/>
    <property type="match status" value="1"/>
</dbReference>
<dbReference type="SMART" id="SM00382">
    <property type="entry name" value="AAA"/>
    <property type="match status" value="1"/>
</dbReference>
<evidence type="ECO:0000313" key="6">
    <source>
        <dbReference type="EMBL" id="KWZ79028.1"/>
    </source>
</evidence>
<keyword evidence="3" id="KW-0547">Nucleotide-binding</keyword>
<dbReference type="InterPro" id="IPR003593">
    <property type="entry name" value="AAA+_ATPase"/>
</dbReference>
<keyword evidence="4 6" id="KW-0067">ATP-binding</keyword>
<reference evidence="7" key="1">
    <citation type="submission" date="2016-01" db="EMBL/GenBank/DDBJ databases">
        <authorList>
            <person name="Mitreva M."/>
            <person name="Pepin K.H."/>
            <person name="Mihindukulasuriya K.A."/>
            <person name="Fulton R."/>
            <person name="Fronick C."/>
            <person name="O'Laughlin M."/>
            <person name="Miner T."/>
            <person name="Herter B."/>
            <person name="Rosa B.A."/>
            <person name="Cordes M."/>
            <person name="Tomlinson C."/>
            <person name="Wollam A."/>
            <person name="Palsikar V.B."/>
            <person name="Mardis E.R."/>
            <person name="Wilson R.K."/>
        </authorList>
    </citation>
    <scope>NUCLEOTIDE SEQUENCE [LARGE SCALE GENOMIC DNA]</scope>
    <source>
        <strain evidence="7">MJR8151</strain>
    </source>
</reference>
<dbReference type="GO" id="GO:0098796">
    <property type="term" value="C:membrane protein complex"/>
    <property type="evidence" value="ECO:0007669"/>
    <property type="project" value="UniProtKB-ARBA"/>
</dbReference>
<organism evidence="6 7">
    <name type="scientific">Anaerococcus tetradius</name>
    <dbReference type="NCBI Taxonomy" id="33036"/>
    <lineage>
        <taxon>Bacteria</taxon>
        <taxon>Bacillati</taxon>
        <taxon>Bacillota</taxon>
        <taxon>Tissierellia</taxon>
        <taxon>Tissierellales</taxon>
        <taxon>Peptoniphilaceae</taxon>
        <taxon>Anaerococcus</taxon>
    </lineage>
</organism>
<name>A0A133KHL5_9FIRM</name>